<dbReference type="RefSeq" id="WP_085885731.1">
    <property type="nucleotide sequence ID" value="NZ_FWFR01000007.1"/>
</dbReference>
<keyword evidence="2" id="KW-1185">Reference proteome</keyword>
<reference evidence="1 2" key="1">
    <citation type="submission" date="2017-03" db="EMBL/GenBank/DDBJ databases">
        <authorList>
            <person name="Afonso C.L."/>
            <person name="Miller P.J."/>
            <person name="Scott M.A."/>
            <person name="Spackman E."/>
            <person name="Goraichik I."/>
            <person name="Dimitrov K.M."/>
            <person name="Suarez D.L."/>
            <person name="Swayne D.E."/>
        </authorList>
    </citation>
    <scope>NUCLEOTIDE SEQUENCE [LARGE SCALE GENOMIC DNA]</scope>
    <source>
        <strain evidence="1 2">CECT 7691</strain>
    </source>
</reference>
<evidence type="ECO:0000313" key="1">
    <source>
        <dbReference type="EMBL" id="SLN77379.1"/>
    </source>
</evidence>
<protein>
    <submittedName>
        <fullName evidence="1">Uncharacterized protein</fullName>
    </submittedName>
</protein>
<dbReference type="AlphaFoldDB" id="A0A1Y5U523"/>
<dbReference type="OrthoDB" id="7563142at2"/>
<sequence>MVEEGATPAAAELARHGITGRAIISAYDRLHAVPVIAASILLDGDTFIEDRTGFAAWVTPVTLGGVTVDRIAFRPTRPAQWWSERGAAILGEDAAISAALSEMSIRLFRTPLAWLCAGCDGAVILGNMWPLSLRAEIVPEDRDHARDIAALHRRNLTPRLALRAAA</sequence>
<gene>
    <name evidence="1" type="ORF">OCH7691_04395</name>
</gene>
<dbReference type="EMBL" id="FWFR01000007">
    <property type="protein sequence ID" value="SLN77379.1"/>
    <property type="molecule type" value="Genomic_DNA"/>
</dbReference>
<dbReference type="Proteomes" id="UP000193200">
    <property type="component" value="Unassembled WGS sequence"/>
</dbReference>
<evidence type="ECO:0000313" key="2">
    <source>
        <dbReference type="Proteomes" id="UP000193200"/>
    </source>
</evidence>
<proteinExistence type="predicted"/>
<name>A0A1Y5U523_9PROT</name>
<organism evidence="1 2">
    <name type="scientific">Oceanibacterium hippocampi</name>
    <dbReference type="NCBI Taxonomy" id="745714"/>
    <lineage>
        <taxon>Bacteria</taxon>
        <taxon>Pseudomonadati</taxon>
        <taxon>Pseudomonadota</taxon>
        <taxon>Alphaproteobacteria</taxon>
        <taxon>Sneathiellales</taxon>
        <taxon>Sneathiellaceae</taxon>
        <taxon>Oceanibacterium</taxon>
    </lineage>
</organism>
<accession>A0A1Y5U523</accession>
<dbReference type="InParanoid" id="A0A1Y5U523"/>